<dbReference type="Proteomes" id="UP000249016">
    <property type="component" value="Unassembled WGS sequence"/>
</dbReference>
<dbReference type="GO" id="GO:0008233">
    <property type="term" value="F:peptidase activity"/>
    <property type="evidence" value="ECO:0007669"/>
    <property type="project" value="InterPro"/>
</dbReference>
<dbReference type="InterPro" id="IPR029045">
    <property type="entry name" value="ClpP/crotonase-like_dom_sf"/>
</dbReference>
<dbReference type="PANTHER" id="PTHR42987:SF4">
    <property type="entry name" value="PROTEASE SOHB-RELATED"/>
    <property type="match status" value="1"/>
</dbReference>
<dbReference type="Pfam" id="PF01343">
    <property type="entry name" value="Peptidase_S49"/>
    <property type="match status" value="1"/>
</dbReference>
<evidence type="ECO:0000313" key="4">
    <source>
        <dbReference type="Proteomes" id="UP000249016"/>
    </source>
</evidence>
<organism evidence="3 4">
    <name type="scientific">Spirosoma telluris</name>
    <dbReference type="NCBI Taxonomy" id="2183553"/>
    <lineage>
        <taxon>Bacteria</taxon>
        <taxon>Pseudomonadati</taxon>
        <taxon>Bacteroidota</taxon>
        <taxon>Cytophagia</taxon>
        <taxon>Cytophagales</taxon>
        <taxon>Cytophagaceae</taxon>
        <taxon>Spirosoma</taxon>
    </lineage>
</organism>
<feature type="domain" description="Peptidase S49" evidence="2">
    <location>
        <begin position="159"/>
        <end position="306"/>
    </location>
</feature>
<dbReference type="OrthoDB" id="1490107at2"/>
<keyword evidence="4" id="KW-1185">Reference proteome</keyword>
<dbReference type="CDD" id="cd07022">
    <property type="entry name" value="S49_Sppa_36K_type"/>
    <property type="match status" value="1"/>
</dbReference>
<sequence>MSFWLAQKSLTFVADLVNYQSAKRMRGVNFSGLWSLDTNFAMQMHRIIQPRLATGKDPLPTSFIATHPSAQLPADRPNVMAGSSSYYRYVADVYTSSGVCVIPIQGALSRYGLCSWGYEDLAGILQAAELSETVQAVLLKMDTPGGAVDGLKAAAEAIRAMSKPVYIWTNFCASAGYFLASQATQIWLEDQTLPAIGSIGTMMVYENRSKALEMAGLDIQIFRASGSIHKNLANGIEPLAPEVEADMQAMLDAAQKEFVGYVRRGRAGLLTSDEWSTGKMYGVRDGIKLGLADKVGSFQQAFKATVQAFKQSK</sequence>
<comment type="similarity">
    <text evidence="1">Belongs to the peptidase S49 family.</text>
</comment>
<proteinExistence type="inferred from homology"/>
<dbReference type="AlphaFoldDB" id="A0A327NF83"/>
<gene>
    <name evidence="3" type="ORF">HMF3257_05810</name>
</gene>
<dbReference type="InterPro" id="IPR033855">
    <property type="entry name" value="Protein_C"/>
</dbReference>
<evidence type="ECO:0000259" key="2">
    <source>
        <dbReference type="Pfam" id="PF01343"/>
    </source>
</evidence>
<name>A0A327NF83_9BACT</name>
<accession>A0A327NF83</accession>
<dbReference type="EMBL" id="QLII01000001">
    <property type="protein sequence ID" value="RAI74000.1"/>
    <property type="molecule type" value="Genomic_DNA"/>
</dbReference>
<dbReference type="InterPro" id="IPR002142">
    <property type="entry name" value="Peptidase_S49"/>
</dbReference>
<comment type="caution">
    <text evidence="3">The sequence shown here is derived from an EMBL/GenBank/DDBJ whole genome shotgun (WGS) entry which is preliminary data.</text>
</comment>
<dbReference type="Gene3D" id="3.90.226.10">
    <property type="entry name" value="2-enoyl-CoA Hydratase, Chain A, domain 1"/>
    <property type="match status" value="1"/>
</dbReference>
<evidence type="ECO:0000313" key="3">
    <source>
        <dbReference type="EMBL" id="RAI74000.1"/>
    </source>
</evidence>
<dbReference type="PANTHER" id="PTHR42987">
    <property type="entry name" value="PEPTIDASE S49"/>
    <property type="match status" value="1"/>
</dbReference>
<reference evidence="3 4" key="1">
    <citation type="submission" date="2018-06" db="EMBL/GenBank/DDBJ databases">
        <title>Spirosoma sp. HMF3257 Genome sequencing and assembly.</title>
        <authorList>
            <person name="Kang H."/>
            <person name="Cha I."/>
            <person name="Kim H."/>
            <person name="Kang J."/>
            <person name="Joh K."/>
        </authorList>
    </citation>
    <scope>NUCLEOTIDE SEQUENCE [LARGE SCALE GENOMIC DNA]</scope>
    <source>
        <strain evidence="3 4">HMF3257</strain>
    </source>
</reference>
<evidence type="ECO:0000256" key="1">
    <source>
        <dbReference type="ARBA" id="ARBA00008683"/>
    </source>
</evidence>
<protein>
    <recommendedName>
        <fullName evidence="2">Peptidase S49 domain-containing protein</fullName>
    </recommendedName>
</protein>
<dbReference type="GO" id="GO:0006508">
    <property type="term" value="P:proteolysis"/>
    <property type="evidence" value="ECO:0007669"/>
    <property type="project" value="InterPro"/>
</dbReference>
<dbReference type="SUPFAM" id="SSF52096">
    <property type="entry name" value="ClpP/crotonase"/>
    <property type="match status" value="1"/>
</dbReference>